<gene>
    <name evidence="1" type="ORF">ADIARSV_0152</name>
</gene>
<dbReference type="EMBL" id="AQPN01000002">
    <property type="protein sequence ID" value="EOR96729.1"/>
    <property type="molecule type" value="Genomic_DNA"/>
</dbReference>
<organism evidence="1 2">
    <name type="scientific">Arcticibacter svalbardensis MN12-7</name>
    <dbReference type="NCBI Taxonomy" id="1150600"/>
    <lineage>
        <taxon>Bacteria</taxon>
        <taxon>Pseudomonadati</taxon>
        <taxon>Bacteroidota</taxon>
        <taxon>Sphingobacteriia</taxon>
        <taxon>Sphingobacteriales</taxon>
        <taxon>Sphingobacteriaceae</taxon>
        <taxon>Arcticibacter</taxon>
    </lineage>
</organism>
<keyword evidence="2" id="KW-1185">Reference proteome</keyword>
<dbReference type="AlphaFoldDB" id="R9H6F2"/>
<name>R9H6F2_9SPHI</name>
<evidence type="ECO:0000313" key="1">
    <source>
        <dbReference type="EMBL" id="EOR96729.1"/>
    </source>
</evidence>
<proteinExistence type="predicted"/>
<protein>
    <submittedName>
        <fullName evidence="1">Uncharacterized protein</fullName>
    </submittedName>
</protein>
<accession>R9H6F2</accession>
<reference evidence="1 2" key="1">
    <citation type="journal article" date="2013" name="Genome Announc.">
        <title>Draft Genome Sequence of Arcticibacter svalbardensis Strain MN12-7T, a Member of the Family Sphingobacteriaceae Isolated from an Arctic Soil Sample.</title>
        <authorList>
            <person name="Shivaji S."/>
            <person name="Ara S."/>
            <person name="Prasad S."/>
            <person name="Manasa B.P."/>
            <person name="Begum Z."/>
            <person name="Singh A."/>
            <person name="Kumar Pinnaka A."/>
        </authorList>
    </citation>
    <scope>NUCLEOTIDE SEQUENCE [LARGE SCALE GENOMIC DNA]</scope>
    <source>
        <strain evidence="1 2">MN12-7</strain>
    </source>
</reference>
<sequence>MKRSEKIQLISDLVSGKLSKNEAINKLPKMICIDWDVDPEDGSDWLSVFLIGSDRVTRDEFNRVADWRRKLNAN</sequence>
<comment type="caution">
    <text evidence="1">The sequence shown here is derived from an EMBL/GenBank/DDBJ whole genome shotgun (WGS) entry which is preliminary data.</text>
</comment>
<evidence type="ECO:0000313" key="2">
    <source>
        <dbReference type="Proteomes" id="UP000014174"/>
    </source>
</evidence>
<dbReference type="STRING" id="1150600.ADIARSV_0152"/>
<dbReference type="Proteomes" id="UP000014174">
    <property type="component" value="Unassembled WGS sequence"/>
</dbReference>
<dbReference type="RefSeq" id="WP_016193409.1">
    <property type="nucleotide sequence ID" value="NZ_AQPN01000002.1"/>
</dbReference>